<feature type="region of interest" description="Disordered" evidence="8">
    <location>
        <begin position="362"/>
        <end position="406"/>
    </location>
</feature>
<evidence type="ECO:0000256" key="8">
    <source>
        <dbReference type="SAM" id="MobiDB-lite"/>
    </source>
</evidence>
<dbReference type="Pfam" id="PF09666">
    <property type="entry name" value="Sororin_middle"/>
    <property type="match status" value="1"/>
</dbReference>
<keyword evidence="11" id="KW-1185">Reference proteome</keyword>
<feature type="compositionally biased region" description="Low complexity" evidence="8">
    <location>
        <begin position="368"/>
        <end position="406"/>
    </location>
</feature>
<dbReference type="GO" id="GO:0005634">
    <property type="term" value="C:nucleus"/>
    <property type="evidence" value="ECO:0007669"/>
    <property type="project" value="UniProtKB-SubCell"/>
</dbReference>
<feature type="compositionally biased region" description="Low complexity" evidence="8">
    <location>
        <begin position="109"/>
        <end position="125"/>
    </location>
</feature>
<feature type="region of interest" description="Disordered" evidence="8">
    <location>
        <begin position="197"/>
        <end position="314"/>
    </location>
</feature>
<reference evidence="10 11" key="1">
    <citation type="submission" date="2009-06" db="EMBL/GenBank/DDBJ databases">
        <title>The Genome Sequence of Loxodonta africana (African elephant).</title>
        <authorList>
            <person name="Di Palma F."/>
            <person name="Heiman D."/>
            <person name="Young S."/>
            <person name="Johnson J."/>
            <person name="Lander E.S."/>
            <person name="Lindblad-Toh K."/>
        </authorList>
    </citation>
    <scope>NUCLEOTIDE SEQUENCE [LARGE SCALE GENOMIC DNA]</scope>
    <source>
        <strain evidence="10 11">Isolate ISIS603380</strain>
    </source>
</reference>
<evidence type="ECO:0000256" key="5">
    <source>
        <dbReference type="ARBA" id="ARBA00022776"/>
    </source>
</evidence>
<dbReference type="GO" id="GO:0006302">
    <property type="term" value="P:double-strand break repair"/>
    <property type="evidence" value="ECO:0007669"/>
    <property type="project" value="TreeGrafter"/>
</dbReference>
<keyword evidence="7" id="KW-0131">Cell cycle</keyword>
<dbReference type="GO" id="GO:0005694">
    <property type="term" value="C:chromosome"/>
    <property type="evidence" value="ECO:0007669"/>
    <property type="project" value="UniProtKB-SubCell"/>
</dbReference>
<proteinExistence type="predicted"/>
<evidence type="ECO:0000313" key="10">
    <source>
        <dbReference type="Ensembl" id="ENSLAFP00000001402.3"/>
    </source>
</evidence>
<feature type="compositionally biased region" description="Basic and acidic residues" evidence="8">
    <location>
        <begin position="248"/>
        <end position="272"/>
    </location>
</feature>
<dbReference type="GO" id="GO:0007064">
    <property type="term" value="P:mitotic sister chromatid cohesion"/>
    <property type="evidence" value="ECO:0007669"/>
    <property type="project" value="TreeGrafter"/>
</dbReference>
<dbReference type="GeneTree" id="ENSGT00390000010028"/>
<reference evidence="10" key="3">
    <citation type="submission" date="2025-09" db="UniProtKB">
        <authorList>
            <consortium name="Ensembl"/>
        </authorList>
    </citation>
    <scope>IDENTIFICATION</scope>
    <source>
        <strain evidence="10">Isolate ISIS603380</strain>
    </source>
</reference>
<dbReference type="PANTHER" id="PTHR31092:SF2">
    <property type="entry name" value="SORORIN"/>
    <property type="match status" value="1"/>
</dbReference>
<sequence length="406" mass="44959">MSDRGARSGGAVPGFCADPQSPSPTKSLRRSQRKSGSDLLNTLPEIWPKAPHAAPARKPIVLKKIVAHEVEIPAVQSPRRSPRIAFLLEKENKPPSKELTKEDLFKTCSTPVTPSTTPVLLPLTVESSPRSGDLDTRDLEMSKKVRRSYSRLEALSSTSIPGRRSCFGFEGLPVAQDFARVSPVVCSKSFEVTGVSVKPWAPDTTLPGISPPITKEKRKKKKVPEILSPRSRQRAFPKPVVESVAQPAEKRKPEDSQVSKESDEEPKLDRQPEPTIRFLFTLLNTSEATQPKDPEEDSKIQECPFLDKEDWGPQRTSMEISHLREDCERVWESLSRTKVDNVALGERLQNLPNSLYKTLKLEEEMASQEEAQAGQEEAQAGQEEAQAGQEEAQAGQEEAQAGQEAV</sequence>
<evidence type="ECO:0000259" key="9">
    <source>
        <dbReference type="Pfam" id="PF09666"/>
    </source>
</evidence>
<evidence type="ECO:0000256" key="7">
    <source>
        <dbReference type="ARBA" id="ARBA00023306"/>
    </source>
</evidence>
<reference evidence="10" key="2">
    <citation type="submission" date="2025-08" db="UniProtKB">
        <authorList>
            <consortium name="Ensembl"/>
        </authorList>
    </citation>
    <scope>IDENTIFICATION</scope>
    <source>
        <strain evidence="10">Isolate ISIS603380</strain>
    </source>
</reference>
<evidence type="ECO:0000313" key="11">
    <source>
        <dbReference type="Proteomes" id="UP000007646"/>
    </source>
</evidence>
<dbReference type="Proteomes" id="UP000007646">
    <property type="component" value="Unassembled WGS sequence"/>
</dbReference>
<evidence type="ECO:0000256" key="4">
    <source>
        <dbReference type="ARBA" id="ARBA00022618"/>
    </source>
</evidence>
<dbReference type="InParanoid" id="G3SP13"/>
<dbReference type="Ensembl" id="ENSLAFT00000001680.3">
    <property type="protein sequence ID" value="ENSLAFP00000001402.3"/>
    <property type="gene ID" value="ENSLAFG00000001680.3"/>
</dbReference>
<organism evidence="10 11">
    <name type="scientific">Loxodonta africana</name>
    <name type="common">African elephant</name>
    <dbReference type="NCBI Taxonomy" id="9785"/>
    <lineage>
        <taxon>Eukaryota</taxon>
        <taxon>Metazoa</taxon>
        <taxon>Chordata</taxon>
        <taxon>Craniata</taxon>
        <taxon>Vertebrata</taxon>
        <taxon>Euteleostomi</taxon>
        <taxon>Mammalia</taxon>
        <taxon>Eutheria</taxon>
        <taxon>Afrotheria</taxon>
        <taxon>Proboscidea</taxon>
        <taxon>Elephantidae</taxon>
        <taxon>Loxodonta</taxon>
    </lineage>
</organism>
<dbReference type="InterPro" id="IPR018605">
    <property type="entry name" value="Sororin"/>
</dbReference>
<dbReference type="HOGENOM" id="CLU_705042_0_0_1"/>
<evidence type="ECO:0000256" key="2">
    <source>
        <dbReference type="ARBA" id="ARBA00004286"/>
    </source>
</evidence>
<evidence type="ECO:0000256" key="1">
    <source>
        <dbReference type="ARBA" id="ARBA00004123"/>
    </source>
</evidence>
<dbReference type="FunCoup" id="G3SP13">
    <property type="interactions" value="356"/>
</dbReference>
<dbReference type="STRING" id="9785.ENSLAFP00000001402"/>
<dbReference type="PANTHER" id="PTHR31092">
    <property type="entry name" value="SORORIN"/>
    <property type="match status" value="1"/>
</dbReference>
<dbReference type="GO" id="GO:0051301">
    <property type="term" value="P:cell division"/>
    <property type="evidence" value="ECO:0007669"/>
    <property type="project" value="UniProtKB-KW"/>
</dbReference>
<dbReference type="AlphaFoldDB" id="G3SP13"/>
<feature type="region of interest" description="Disordered" evidence="8">
    <location>
        <begin position="109"/>
        <end position="139"/>
    </location>
</feature>
<feature type="region of interest" description="Disordered" evidence="8">
    <location>
        <begin position="1"/>
        <end position="54"/>
    </location>
</feature>
<protein>
    <recommendedName>
        <fullName evidence="9">Sororin-like middle region domain-containing protein</fullName>
    </recommendedName>
</protein>
<dbReference type="GO" id="GO:0007080">
    <property type="term" value="P:mitotic metaphase chromosome alignment"/>
    <property type="evidence" value="ECO:0007669"/>
    <property type="project" value="TreeGrafter"/>
</dbReference>
<keyword evidence="5" id="KW-0498">Mitosis</keyword>
<feature type="domain" description="Sororin-like middle region" evidence="9">
    <location>
        <begin position="91"/>
        <end position="215"/>
    </location>
</feature>
<evidence type="ECO:0000256" key="3">
    <source>
        <dbReference type="ARBA" id="ARBA00022454"/>
    </source>
</evidence>
<feature type="compositionally biased region" description="Basic and acidic residues" evidence="8">
    <location>
        <begin position="290"/>
        <end position="312"/>
    </location>
</feature>
<comment type="subcellular location">
    <subcellularLocation>
        <location evidence="2">Chromosome</location>
    </subcellularLocation>
    <subcellularLocation>
        <location evidence="1">Nucleus</location>
    </subcellularLocation>
</comment>
<accession>G3SP13</accession>
<keyword evidence="4" id="KW-0132">Cell division</keyword>
<dbReference type="InterPro" id="IPR057261">
    <property type="entry name" value="Sororin-like_M"/>
</dbReference>
<dbReference type="eggNOG" id="ENOG502S4XG">
    <property type="taxonomic scope" value="Eukaryota"/>
</dbReference>
<dbReference type="GO" id="GO:0031536">
    <property type="term" value="P:positive regulation of exit from mitosis"/>
    <property type="evidence" value="ECO:0007669"/>
    <property type="project" value="TreeGrafter"/>
</dbReference>
<keyword evidence="3" id="KW-0158">Chromosome</keyword>
<evidence type="ECO:0000256" key="6">
    <source>
        <dbReference type="ARBA" id="ARBA00023242"/>
    </source>
</evidence>
<dbReference type="OMA" id="PEILCPW"/>
<name>G3SP13_LOXAF</name>
<keyword evidence="6" id="KW-0539">Nucleus</keyword>